<evidence type="ECO:0000313" key="2">
    <source>
        <dbReference type="EMBL" id="OJT07887.1"/>
    </source>
</evidence>
<dbReference type="InterPro" id="IPR052184">
    <property type="entry name" value="SDR_enzymes"/>
</dbReference>
<dbReference type="PRINTS" id="PR00081">
    <property type="entry name" value="GDHRDH"/>
</dbReference>
<dbReference type="EMBL" id="MNAD01001110">
    <property type="protein sequence ID" value="OJT07887.1"/>
    <property type="molecule type" value="Genomic_DNA"/>
</dbReference>
<reference evidence="2 3" key="1">
    <citation type="submission" date="2016-10" db="EMBL/GenBank/DDBJ databases">
        <title>Genome sequence of the basidiomycete white-rot fungus Trametes pubescens.</title>
        <authorList>
            <person name="Makela M.R."/>
            <person name="Granchi Z."/>
            <person name="Peng M."/>
            <person name="De Vries R.P."/>
            <person name="Grigoriev I."/>
            <person name="Riley R."/>
            <person name="Hilden K."/>
        </authorList>
    </citation>
    <scope>NUCLEOTIDE SEQUENCE [LARGE SCALE GENOMIC DNA]</scope>
    <source>
        <strain evidence="2 3">FBCC735</strain>
    </source>
</reference>
<dbReference type="Pfam" id="PF00106">
    <property type="entry name" value="adh_short"/>
    <property type="match status" value="1"/>
</dbReference>
<dbReference type="InterPro" id="IPR002347">
    <property type="entry name" value="SDR_fam"/>
</dbReference>
<sequence length="241" mass="25253">MSSTACQTTWLITGASRGIGFELTRQLLESPSNLVIAACRTPEKATALSALKSSAKGTLHIVKLQVDDFASIRALPTAIAPILGEGGLDYLINNAGILKEDTPLTLDPEVLLETLRTNTVGPALVTQVAVPFLEKGGAKKVLNISSTLGSIASAETFGKGTVTSYSISKAALNMLTYKLKQERPDLIAITLCPGWVKTDMGTQAAQLEPAESIAGILKVITCATAADSGKYLSHSGAEIPW</sequence>
<dbReference type="Gene3D" id="3.40.50.720">
    <property type="entry name" value="NAD(P)-binding Rossmann-like Domain"/>
    <property type="match status" value="1"/>
</dbReference>
<dbReference type="Proteomes" id="UP000184267">
    <property type="component" value="Unassembled WGS sequence"/>
</dbReference>
<dbReference type="OMA" id="FKHAGYG"/>
<proteinExistence type="inferred from homology"/>
<dbReference type="SUPFAM" id="SSF51735">
    <property type="entry name" value="NAD(P)-binding Rossmann-fold domains"/>
    <property type="match status" value="1"/>
</dbReference>
<dbReference type="PANTHER" id="PTHR45458:SF1">
    <property type="entry name" value="SHORT CHAIN DEHYDROGENASE"/>
    <property type="match status" value="1"/>
</dbReference>
<comment type="caution">
    <text evidence="2">The sequence shown here is derived from an EMBL/GenBank/DDBJ whole genome shotgun (WGS) entry which is preliminary data.</text>
</comment>
<gene>
    <name evidence="2" type="ORF">TRAPUB_1219</name>
</gene>
<dbReference type="InterPro" id="IPR036291">
    <property type="entry name" value="NAD(P)-bd_dom_sf"/>
</dbReference>
<organism evidence="2 3">
    <name type="scientific">Trametes pubescens</name>
    <name type="common">White-rot fungus</name>
    <dbReference type="NCBI Taxonomy" id="154538"/>
    <lineage>
        <taxon>Eukaryota</taxon>
        <taxon>Fungi</taxon>
        <taxon>Dikarya</taxon>
        <taxon>Basidiomycota</taxon>
        <taxon>Agaricomycotina</taxon>
        <taxon>Agaricomycetes</taxon>
        <taxon>Polyporales</taxon>
        <taxon>Polyporaceae</taxon>
        <taxon>Trametes</taxon>
    </lineage>
</organism>
<dbReference type="CDD" id="cd05325">
    <property type="entry name" value="carb_red_sniffer_like_SDR_c"/>
    <property type="match status" value="1"/>
</dbReference>
<evidence type="ECO:0000313" key="3">
    <source>
        <dbReference type="Proteomes" id="UP000184267"/>
    </source>
</evidence>
<dbReference type="AlphaFoldDB" id="A0A1M2VJZ5"/>
<dbReference type="OrthoDB" id="9876299at2759"/>
<dbReference type="PRINTS" id="PR00080">
    <property type="entry name" value="SDRFAMILY"/>
</dbReference>
<evidence type="ECO:0000256" key="1">
    <source>
        <dbReference type="RuleBase" id="RU000363"/>
    </source>
</evidence>
<dbReference type="PANTHER" id="PTHR45458">
    <property type="entry name" value="SHORT-CHAIN DEHYDROGENASE/REDUCTASE SDR"/>
    <property type="match status" value="1"/>
</dbReference>
<keyword evidence="3" id="KW-1185">Reference proteome</keyword>
<comment type="similarity">
    <text evidence="1">Belongs to the short-chain dehydrogenases/reductases (SDR) family.</text>
</comment>
<accession>A0A1M2VJZ5</accession>
<name>A0A1M2VJZ5_TRAPU</name>
<evidence type="ECO:0008006" key="4">
    <source>
        <dbReference type="Google" id="ProtNLM"/>
    </source>
</evidence>
<dbReference type="GO" id="GO:0016616">
    <property type="term" value="F:oxidoreductase activity, acting on the CH-OH group of donors, NAD or NADP as acceptor"/>
    <property type="evidence" value="ECO:0007669"/>
    <property type="project" value="TreeGrafter"/>
</dbReference>
<protein>
    <recommendedName>
        <fullName evidence="4">C-factor</fullName>
    </recommendedName>
</protein>